<gene>
    <name evidence="2" type="ORF">QWZ14_22945</name>
</gene>
<dbReference type="InterPro" id="IPR005175">
    <property type="entry name" value="PPC_dom"/>
</dbReference>
<feature type="domain" description="PPC" evidence="1">
    <location>
        <begin position="166"/>
        <end position="276"/>
    </location>
</feature>
<keyword evidence="3" id="KW-1185">Reference proteome</keyword>
<dbReference type="SUPFAM" id="SSF117856">
    <property type="entry name" value="AF0104/ALDC/Ptd012-like"/>
    <property type="match status" value="2"/>
</dbReference>
<accession>A0ABT8ABQ4</accession>
<evidence type="ECO:0000313" key="2">
    <source>
        <dbReference type="EMBL" id="MDN3567247.1"/>
    </source>
</evidence>
<sequence length="276" mass="28516">MLRQPGPALQPRTVGLPGTARPLAFTLEPGLTLLEAVARPLRAAGFASAVLELAGGGFGPFAYVMPAPSPDASHAAWYSAAQLPAGGARLERGCVTFGERAGEPWLHAHASWQEAAGRRGGHVLPEETRIAAPVAARAWGLEGLGFAVAADAETNFPLFGPVAAPPGAGQIRVVALRIRPNEDLCDALAALCRQHGFARAILRGSLGSLVGARFADGRSVPDYATELLVTEGRIGPDGARVAVALADMAGRVHEGVLLPGRNPVCITFEGVLEALP</sequence>
<dbReference type="RefSeq" id="WP_290319268.1">
    <property type="nucleotide sequence ID" value="NZ_JAUFPN010000190.1"/>
</dbReference>
<comment type="caution">
    <text evidence="2">The sequence shown here is derived from an EMBL/GenBank/DDBJ whole genome shotgun (WGS) entry which is preliminary data.</text>
</comment>
<dbReference type="Proteomes" id="UP001529369">
    <property type="component" value="Unassembled WGS sequence"/>
</dbReference>
<dbReference type="PROSITE" id="PS51742">
    <property type="entry name" value="PPC"/>
    <property type="match status" value="1"/>
</dbReference>
<dbReference type="Gene3D" id="3.30.1330.80">
    <property type="entry name" value="Hypothetical protein, similar to alpha- acetolactate decarboxylase, domain 2"/>
    <property type="match status" value="2"/>
</dbReference>
<evidence type="ECO:0000313" key="3">
    <source>
        <dbReference type="Proteomes" id="UP001529369"/>
    </source>
</evidence>
<evidence type="ECO:0000259" key="1">
    <source>
        <dbReference type="PROSITE" id="PS51742"/>
    </source>
</evidence>
<reference evidence="3" key="1">
    <citation type="journal article" date="2019" name="Int. J. Syst. Evol. Microbiol.">
        <title>The Global Catalogue of Microorganisms (GCM) 10K type strain sequencing project: providing services to taxonomists for standard genome sequencing and annotation.</title>
        <authorList>
            <consortium name="The Broad Institute Genomics Platform"/>
            <consortium name="The Broad Institute Genome Sequencing Center for Infectious Disease"/>
            <person name="Wu L."/>
            <person name="Ma J."/>
        </authorList>
    </citation>
    <scope>NUCLEOTIDE SEQUENCE [LARGE SCALE GENOMIC DNA]</scope>
    <source>
        <strain evidence="3">CECT 7131</strain>
    </source>
</reference>
<dbReference type="EMBL" id="JAUFPN010000190">
    <property type="protein sequence ID" value="MDN3567247.1"/>
    <property type="molecule type" value="Genomic_DNA"/>
</dbReference>
<organism evidence="2 3">
    <name type="scientific">Paeniroseomonas aquatica</name>
    <dbReference type="NCBI Taxonomy" id="373043"/>
    <lineage>
        <taxon>Bacteria</taxon>
        <taxon>Pseudomonadati</taxon>
        <taxon>Pseudomonadota</taxon>
        <taxon>Alphaproteobacteria</taxon>
        <taxon>Acetobacterales</taxon>
        <taxon>Acetobacteraceae</taxon>
        <taxon>Paeniroseomonas</taxon>
    </lineage>
</organism>
<name>A0ABT8ABQ4_9PROT</name>
<proteinExistence type="predicted"/>
<dbReference type="Pfam" id="PF03479">
    <property type="entry name" value="PCC"/>
    <property type="match status" value="1"/>
</dbReference>
<protein>
    <submittedName>
        <fullName evidence="2">DUF296 domain-containing protein</fullName>
    </submittedName>
</protein>